<sequence length="323" mass="35140">MRPYFQSQMLGSAKKQVKGEEIKLTMVVEVVGKLKLLLEAQPVYIQCTSDSGELVLKDEFSDKTAGRIHFPVRILLCVWRSGSSRETLTLGDLEKKRVEAGLHGAAFLSGKPNGLGGSQPQKRGPSAPPTLVLPPHEGIFRASPKAAAFGLARAAPSQSFAEVTVATSGPALAPGPIKGAPLPLARHLLSDLVFRKPAAEGRPELRAKGERGEQQPFSVDPLCRTGMMKLSCDWELTKFIPSLTYHKQGHLFMSIHLLVHIRAPCIQPIYVYDPLSELCSADSCTPTSAVSLTAMAIYTYKMLDSLEIGKLLYKDYETLTGAR</sequence>
<accession>R0M800</accession>
<dbReference type="AlphaFoldDB" id="R0M800"/>
<gene>
    <name evidence="2" type="ORF">Anapl_13613</name>
</gene>
<protein>
    <submittedName>
        <fullName evidence="2">Uncharacterized protein</fullName>
    </submittedName>
</protein>
<organism evidence="2 3">
    <name type="scientific">Anas platyrhynchos</name>
    <name type="common">Mallard</name>
    <name type="synonym">Anas boschas</name>
    <dbReference type="NCBI Taxonomy" id="8839"/>
    <lineage>
        <taxon>Eukaryota</taxon>
        <taxon>Metazoa</taxon>
        <taxon>Chordata</taxon>
        <taxon>Craniata</taxon>
        <taxon>Vertebrata</taxon>
        <taxon>Euteleostomi</taxon>
        <taxon>Archelosauria</taxon>
        <taxon>Archosauria</taxon>
        <taxon>Dinosauria</taxon>
        <taxon>Saurischia</taxon>
        <taxon>Theropoda</taxon>
        <taxon>Coelurosauria</taxon>
        <taxon>Aves</taxon>
        <taxon>Neognathae</taxon>
        <taxon>Galloanserae</taxon>
        <taxon>Anseriformes</taxon>
        <taxon>Anatidae</taxon>
        <taxon>Anatinae</taxon>
        <taxon>Anas</taxon>
    </lineage>
</organism>
<evidence type="ECO:0000313" key="2">
    <source>
        <dbReference type="EMBL" id="EOB08823.1"/>
    </source>
</evidence>
<proteinExistence type="predicted"/>
<evidence type="ECO:0000256" key="1">
    <source>
        <dbReference type="SAM" id="MobiDB-lite"/>
    </source>
</evidence>
<evidence type="ECO:0000313" key="3">
    <source>
        <dbReference type="Proteomes" id="UP000296049"/>
    </source>
</evidence>
<feature type="region of interest" description="Disordered" evidence="1">
    <location>
        <begin position="109"/>
        <end position="136"/>
    </location>
</feature>
<reference evidence="3" key="1">
    <citation type="journal article" date="2013" name="Nat. Genet.">
        <title>The duck genome and transcriptome provide insight into an avian influenza virus reservoir species.</title>
        <authorList>
            <person name="Huang Y."/>
            <person name="Li Y."/>
            <person name="Burt D.W."/>
            <person name="Chen H."/>
            <person name="Zhang Y."/>
            <person name="Qian W."/>
            <person name="Kim H."/>
            <person name="Gan S."/>
            <person name="Zhao Y."/>
            <person name="Li J."/>
            <person name="Yi K."/>
            <person name="Feng H."/>
            <person name="Zhu P."/>
            <person name="Li B."/>
            <person name="Liu Q."/>
            <person name="Fairley S."/>
            <person name="Magor K.E."/>
            <person name="Du Z."/>
            <person name="Hu X."/>
            <person name="Goodman L."/>
            <person name="Tafer H."/>
            <person name="Vignal A."/>
            <person name="Lee T."/>
            <person name="Kim K.W."/>
            <person name="Sheng Z."/>
            <person name="An Y."/>
            <person name="Searle S."/>
            <person name="Herrero J."/>
            <person name="Groenen M.A."/>
            <person name="Crooijmans R.P."/>
            <person name="Faraut T."/>
            <person name="Cai Q."/>
            <person name="Webster R.G."/>
            <person name="Aldridge J.R."/>
            <person name="Warren W.C."/>
            <person name="Bartschat S."/>
            <person name="Kehr S."/>
            <person name="Marz M."/>
            <person name="Stadler P.F."/>
            <person name="Smith J."/>
            <person name="Kraus R.H."/>
            <person name="Zhao Y."/>
            <person name="Ren L."/>
            <person name="Fei J."/>
            <person name="Morisson M."/>
            <person name="Kaiser P."/>
            <person name="Griffin D.K."/>
            <person name="Rao M."/>
            <person name="Pitel F."/>
            <person name="Wang J."/>
            <person name="Li N."/>
        </authorList>
    </citation>
    <scope>NUCLEOTIDE SEQUENCE [LARGE SCALE GENOMIC DNA]</scope>
</reference>
<keyword evidence="3" id="KW-1185">Reference proteome</keyword>
<dbReference type="Proteomes" id="UP000296049">
    <property type="component" value="Unassembled WGS sequence"/>
</dbReference>
<name>R0M800_ANAPL</name>
<dbReference type="EMBL" id="KB742416">
    <property type="protein sequence ID" value="EOB08823.1"/>
    <property type="molecule type" value="Genomic_DNA"/>
</dbReference>